<keyword evidence="1" id="KW-0812">Transmembrane</keyword>
<keyword evidence="1" id="KW-1133">Transmembrane helix</keyword>
<name>A0AAU9JC37_9CILI</name>
<reference evidence="2" key="1">
    <citation type="submission" date="2021-09" db="EMBL/GenBank/DDBJ databases">
        <authorList>
            <consortium name="AG Swart"/>
            <person name="Singh M."/>
            <person name="Singh A."/>
            <person name="Seah K."/>
            <person name="Emmerich C."/>
        </authorList>
    </citation>
    <scope>NUCLEOTIDE SEQUENCE</scope>
    <source>
        <strain evidence="2">ATCC30299</strain>
    </source>
</reference>
<organism evidence="2 3">
    <name type="scientific">Blepharisma stoltei</name>
    <dbReference type="NCBI Taxonomy" id="1481888"/>
    <lineage>
        <taxon>Eukaryota</taxon>
        <taxon>Sar</taxon>
        <taxon>Alveolata</taxon>
        <taxon>Ciliophora</taxon>
        <taxon>Postciliodesmatophora</taxon>
        <taxon>Heterotrichea</taxon>
        <taxon>Heterotrichida</taxon>
        <taxon>Blepharismidae</taxon>
        <taxon>Blepharisma</taxon>
    </lineage>
</organism>
<dbReference type="EMBL" id="CAJZBQ010000033">
    <property type="protein sequence ID" value="CAG9323226.1"/>
    <property type="molecule type" value="Genomic_DNA"/>
</dbReference>
<keyword evidence="1" id="KW-0472">Membrane</keyword>
<feature type="transmembrane region" description="Helical" evidence="1">
    <location>
        <begin position="79"/>
        <end position="112"/>
    </location>
</feature>
<evidence type="ECO:0000256" key="1">
    <source>
        <dbReference type="SAM" id="Phobius"/>
    </source>
</evidence>
<dbReference type="AlphaFoldDB" id="A0AAU9JC37"/>
<keyword evidence="3" id="KW-1185">Reference proteome</keyword>
<dbReference type="Proteomes" id="UP001162131">
    <property type="component" value="Unassembled WGS sequence"/>
</dbReference>
<gene>
    <name evidence="2" type="ORF">BSTOLATCC_MIC33127</name>
</gene>
<protein>
    <submittedName>
        <fullName evidence="2">Uncharacterized protein</fullName>
    </submittedName>
</protein>
<feature type="transmembrane region" description="Helical" evidence="1">
    <location>
        <begin position="201"/>
        <end position="225"/>
    </location>
</feature>
<evidence type="ECO:0000313" key="3">
    <source>
        <dbReference type="Proteomes" id="UP001162131"/>
    </source>
</evidence>
<comment type="caution">
    <text evidence="2">The sequence shown here is derived from an EMBL/GenBank/DDBJ whole genome shotgun (WGS) entry which is preliminary data.</text>
</comment>
<evidence type="ECO:0000313" key="2">
    <source>
        <dbReference type="EMBL" id="CAG9323226.1"/>
    </source>
</evidence>
<proteinExistence type="predicted"/>
<accession>A0AAU9JC37</accession>
<sequence length="233" mass="26945">MGEESQVDIMFKKLIENDSGKHVYVPSLDPVGLYNHAIKQFNAKINKTAEGSYERLDENCFYALWMKRWWNRLRADESIFFLIFSLLINVVVSLVPVLNIIVCAIWIIVWLIYERIAKRHKENSKLCENPFKYMIYAPEVCRRAKLINLYLDLPSRNLGSFGLKESQISVLQSRSFSGTVKFMVFNNTFKFAFTKFGFLRIFHVLQILASGGAITIANLVIYPMLGISELILI</sequence>